<feature type="transmembrane region" description="Helical" evidence="1">
    <location>
        <begin position="254"/>
        <end position="276"/>
    </location>
</feature>
<feature type="transmembrane region" description="Helical" evidence="1">
    <location>
        <begin position="32"/>
        <end position="51"/>
    </location>
</feature>
<gene>
    <name evidence="2" type="ORF">JD844_031367</name>
</gene>
<reference evidence="2 3" key="1">
    <citation type="journal article" date="2022" name="Gigascience">
        <title>A chromosome-level genome assembly and annotation of the desert horned lizard, Phrynosoma platyrhinos, provides insight into chromosomal rearrangements among reptiles.</title>
        <authorList>
            <person name="Koochekian N."/>
            <person name="Ascanio A."/>
            <person name="Farleigh K."/>
            <person name="Card D.C."/>
            <person name="Schield D.R."/>
            <person name="Castoe T.A."/>
            <person name="Jezkova T."/>
        </authorList>
    </citation>
    <scope>NUCLEOTIDE SEQUENCE [LARGE SCALE GENOMIC DNA]</scope>
    <source>
        <strain evidence="2">NK-2021</strain>
    </source>
</reference>
<keyword evidence="3" id="KW-1185">Reference proteome</keyword>
<feature type="transmembrane region" description="Helical" evidence="1">
    <location>
        <begin position="118"/>
        <end position="138"/>
    </location>
</feature>
<feature type="transmembrane region" description="Helical" evidence="1">
    <location>
        <begin position="212"/>
        <end position="234"/>
    </location>
</feature>
<evidence type="ECO:0000313" key="2">
    <source>
        <dbReference type="EMBL" id="KAH0623261.1"/>
    </source>
</evidence>
<name>A0ABQ7T0U7_PHRPL</name>
<dbReference type="PANTHER" id="PTHR16007:SF59">
    <property type="entry name" value="TRANSMEMBRANE PROTEIN 45B"/>
    <property type="match status" value="1"/>
</dbReference>
<organism evidence="2 3">
    <name type="scientific">Phrynosoma platyrhinos</name>
    <name type="common">Desert horned lizard</name>
    <dbReference type="NCBI Taxonomy" id="52577"/>
    <lineage>
        <taxon>Eukaryota</taxon>
        <taxon>Metazoa</taxon>
        <taxon>Chordata</taxon>
        <taxon>Craniata</taxon>
        <taxon>Vertebrata</taxon>
        <taxon>Euteleostomi</taxon>
        <taxon>Lepidosauria</taxon>
        <taxon>Squamata</taxon>
        <taxon>Bifurcata</taxon>
        <taxon>Unidentata</taxon>
        <taxon>Episquamata</taxon>
        <taxon>Toxicofera</taxon>
        <taxon>Iguania</taxon>
        <taxon>Phrynosomatidae</taxon>
        <taxon>Phrynosomatinae</taxon>
        <taxon>Phrynosoma</taxon>
    </lineage>
</organism>
<dbReference type="Proteomes" id="UP000826234">
    <property type="component" value="Unassembled WGS sequence"/>
</dbReference>
<dbReference type="EMBL" id="JAIPUX010003283">
    <property type="protein sequence ID" value="KAH0623261.1"/>
    <property type="molecule type" value="Genomic_DNA"/>
</dbReference>
<evidence type="ECO:0008006" key="4">
    <source>
        <dbReference type="Google" id="ProtNLM"/>
    </source>
</evidence>
<accession>A0ABQ7T0U7</accession>
<evidence type="ECO:0000313" key="3">
    <source>
        <dbReference type="Proteomes" id="UP000826234"/>
    </source>
</evidence>
<keyword evidence="1" id="KW-0812">Transmembrane</keyword>
<protein>
    <recommendedName>
        <fullName evidence="4">Transmembrane protein 45B</fullName>
    </recommendedName>
</protein>
<comment type="caution">
    <text evidence="2">The sequence shown here is derived from an EMBL/GenBank/DDBJ whole genome shotgun (WGS) entry which is preliminary data.</text>
</comment>
<proteinExistence type="predicted"/>
<feature type="transmembrane region" description="Helical" evidence="1">
    <location>
        <begin position="71"/>
        <end position="93"/>
    </location>
</feature>
<keyword evidence="1" id="KW-1133">Transmembrane helix</keyword>
<evidence type="ECO:0000256" key="1">
    <source>
        <dbReference type="SAM" id="Phobius"/>
    </source>
</evidence>
<keyword evidence="1" id="KW-0472">Membrane</keyword>
<dbReference type="PANTHER" id="PTHR16007">
    <property type="entry name" value="EPIDIDYMAL MEMBRANE PROTEIN E9-RELATED"/>
    <property type="match status" value="1"/>
</dbReference>
<sequence>MEMTPLEISASSTSDDKEKVFIKQHTSGMGNFLGHVLSGTLFLLLGILWSIKHPLRFYGLKSKHAIQVEKFIGYMEFLEWGGMIFFCSLGAVLEQYVPGGPRLQLYNEEIHKWVHLNLWQHSTMHVMFVFAGVAGVFIRCKFQVPLGMDYFLFSLALFIEGLCFEFREPSLAAESLDKLHLLSSVSSSSSNGVLVVWDWEGWSCLQYTQSEMLLFINFFFCLFIQTGFVLYPPWGDSQWDPNDQETRMLVAMSYSWHYEAVILYLAIIYGIVYWYAMKLGS</sequence>
<dbReference type="InterPro" id="IPR042127">
    <property type="entry name" value="TMEM45"/>
</dbReference>